<sequence length="71" mass="7676">MGDAMECPCVVPHLNAFLGMTAGIDPLAAFRWHGRTNLIPGGFEIKTVRRRDRAASSHYPAATYDISLAGC</sequence>
<gene>
    <name evidence="1" type="ORF">RMSM_02901</name>
</gene>
<protein>
    <submittedName>
        <fullName evidence="1">Uncharacterized protein</fullName>
    </submittedName>
</protein>
<accession>M5RLT6</accession>
<proteinExistence type="predicted"/>
<dbReference type="EMBL" id="ANOG01000416">
    <property type="protein sequence ID" value="EMI20171.1"/>
    <property type="molecule type" value="Genomic_DNA"/>
</dbReference>
<reference evidence="1 2" key="1">
    <citation type="journal article" date="2013" name="Mar. Genomics">
        <title>Expression of sulfatases in Rhodopirellula baltica and the diversity of sulfatases in the genus Rhodopirellula.</title>
        <authorList>
            <person name="Wegner C.E."/>
            <person name="Richter-Heitmann T."/>
            <person name="Klindworth A."/>
            <person name="Klockow C."/>
            <person name="Richter M."/>
            <person name="Achstetter T."/>
            <person name="Glockner F.O."/>
            <person name="Harder J."/>
        </authorList>
    </citation>
    <scope>NUCLEOTIDE SEQUENCE [LARGE SCALE GENOMIC DNA]</scope>
    <source>
        <strain evidence="1 2">SM1</strain>
    </source>
</reference>
<organism evidence="1 2">
    <name type="scientific">Rhodopirellula maiorica SM1</name>
    <dbReference type="NCBI Taxonomy" id="1265738"/>
    <lineage>
        <taxon>Bacteria</taxon>
        <taxon>Pseudomonadati</taxon>
        <taxon>Planctomycetota</taxon>
        <taxon>Planctomycetia</taxon>
        <taxon>Pirellulales</taxon>
        <taxon>Pirellulaceae</taxon>
        <taxon>Novipirellula</taxon>
    </lineage>
</organism>
<dbReference type="AlphaFoldDB" id="M5RLT6"/>
<comment type="caution">
    <text evidence="1">The sequence shown here is derived from an EMBL/GenBank/DDBJ whole genome shotgun (WGS) entry which is preliminary data.</text>
</comment>
<evidence type="ECO:0000313" key="1">
    <source>
        <dbReference type="EMBL" id="EMI20171.1"/>
    </source>
</evidence>
<name>M5RLT6_9BACT</name>
<evidence type="ECO:0000313" key="2">
    <source>
        <dbReference type="Proteomes" id="UP000011991"/>
    </source>
</evidence>
<dbReference type="PATRIC" id="fig|1265738.3.peg.2900"/>
<dbReference type="Proteomes" id="UP000011991">
    <property type="component" value="Unassembled WGS sequence"/>
</dbReference>
<keyword evidence="2" id="KW-1185">Reference proteome</keyword>